<dbReference type="InterPro" id="IPR036188">
    <property type="entry name" value="FAD/NAD-bd_sf"/>
</dbReference>
<keyword evidence="1" id="KW-0805">Transcription regulation</keyword>
<sequence length="1097" mass="120667">MPIAIDVTVETEEYDVIIVGGGAAGIGAAIGARQAAPEARILLIETEGCLGGAATHRGVVSYCGLFTIEKNPRQAVGGVWEDIRDELLRIGGTAEKPVRHRGIFQVIEPECLKVVLDEIMAKHQIHVLLHATVVGAVRSSTGQVAKVQIQERRGRRDLLAKAFVDCSGDADLAFHCGASTRYGNHGAVNLGSLATRFGGLPRNVSPTARQWQEAVLLAKSDSPELQKLMRKNQSVLIRLPASGDIVAFLASASYDARSASSITAAEMSGRRQAQAYLQIIRKLPGHEKMYLVSTGPNFGTRESRHVNAIYQLTEDDIVFNRHFHDSIALGAWGMEFHDAEHCDWESSFRIPPNGTFEIPLRSLQSVDTPNLYVAGRCVDGDRGAGSAIRVMGTALATGQAAGVAAGFAASRAVDGDWDSSEDRIESLEQSRNQVSPPSRPPPRYPTSPLRQNQEMLDVQSPIISTTDTSAPGGEVNAITSAATGETQSEGYHGESSAATFLNTVRQAIEGQASANLTTVSIPATQRPVVATSRHLEYVLPPRKLSEELQEDYWKFVYPLYPFMDRDTFDQLYRCLWDGSSLPSSASPITRLDEAASVASFNLILALGCQYRDQTEPGEAHNEAEVFYNRAHALIKFDPTDPSHLTIQSLQVMLLMTQYLTGTGNTHVAWGIIGMALRGCHHLGLHRNTTYDNNVLNTKGKQIARIIYNGSLMLERMVCMNLGRPAMGTTAQKESCSLPSETDYEDSNIADPATSTPASVLSFFVVSTKLYQIAQNILSSFYASEHSEHVPNYEHHFEGEASVFRYERELRAWCDKIPAHLEFHSGANPAQAQHDGQTTFRRQAVVLRLRYLQVRIYLFRPIFARFCISQPASTAPIDPAQRPFGDDLNYRVALQCCILCVKAARELIEIMHDNLTSAKSWGRKPAWLYGAIREMCSETVLRIPRINFQTPTDVYLSATVLLAARLKPVVTLGAISDAELEMSWQRAMHVLRCFQNDSVSAKRCVTALSALYDKLSLPNDAHFPGEAEADAADTYLPAMEPIDRYPMQTRAPSTERFGDLAALDSQEMTQVFGWLDSFDDFDPSDLSWLNVVPGDMLA</sequence>
<evidence type="ECO:0000259" key="5">
    <source>
        <dbReference type="SMART" id="SM00906"/>
    </source>
</evidence>
<dbReference type="SUPFAM" id="SSF51905">
    <property type="entry name" value="FAD/NAD(P)-binding domain"/>
    <property type="match status" value="1"/>
</dbReference>
<dbReference type="GO" id="GO:0000981">
    <property type="term" value="F:DNA-binding transcription factor activity, RNA polymerase II-specific"/>
    <property type="evidence" value="ECO:0007669"/>
    <property type="project" value="TreeGrafter"/>
</dbReference>
<gene>
    <name evidence="6" type="ORF">H2200_011917</name>
</gene>
<reference evidence="6" key="1">
    <citation type="submission" date="2022-10" db="EMBL/GenBank/DDBJ databases">
        <title>Culturing micro-colonial fungi from biological soil crusts in the Mojave desert and describing Neophaeococcomyces mojavensis, and introducing the new genera and species Taxawa tesnikishii.</title>
        <authorList>
            <person name="Kurbessoian T."/>
            <person name="Stajich J.E."/>
        </authorList>
    </citation>
    <scope>NUCLEOTIDE SEQUENCE</scope>
    <source>
        <strain evidence="6">TK_41</strain>
    </source>
</reference>
<comment type="caution">
    <text evidence="6">The sequence shown here is derived from an EMBL/GenBank/DDBJ whole genome shotgun (WGS) entry which is preliminary data.</text>
</comment>
<evidence type="ECO:0000313" key="7">
    <source>
        <dbReference type="Proteomes" id="UP001172673"/>
    </source>
</evidence>
<dbReference type="PANTHER" id="PTHR47424:SF4">
    <property type="entry name" value="ZN(II)2CYS6 TRANSCRIPTION FACTOR (EUROFUNG)"/>
    <property type="match status" value="1"/>
</dbReference>
<organism evidence="6 7">
    <name type="scientific">Cladophialophora chaetospira</name>
    <dbReference type="NCBI Taxonomy" id="386627"/>
    <lineage>
        <taxon>Eukaryota</taxon>
        <taxon>Fungi</taxon>
        <taxon>Dikarya</taxon>
        <taxon>Ascomycota</taxon>
        <taxon>Pezizomycotina</taxon>
        <taxon>Eurotiomycetes</taxon>
        <taxon>Chaetothyriomycetidae</taxon>
        <taxon>Chaetothyriales</taxon>
        <taxon>Herpotrichiellaceae</taxon>
        <taxon>Cladophialophora</taxon>
    </lineage>
</organism>
<dbReference type="GO" id="GO:0006351">
    <property type="term" value="P:DNA-templated transcription"/>
    <property type="evidence" value="ECO:0007669"/>
    <property type="project" value="InterPro"/>
</dbReference>
<accession>A0AA38WYY4</accession>
<dbReference type="EMBL" id="JAPDRK010000021">
    <property type="protein sequence ID" value="KAJ9603731.1"/>
    <property type="molecule type" value="Genomic_DNA"/>
</dbReference>
<dbReference type="CDD" id="cd12148">
    <property type="entry name" value="fungal_TF_MHR"/>
    <property type="match status" value="1"/>
</dbReference>
<dbReference type="PANTHER" id="PTHR47424">
    <property type="entry name" value="REGULATORY PROTEIN GAL4"/>
    <property type="match status" value="1"/>
</dbReference>
<keyword evidence="2" id="KW-0804">Transcription</keyword>
<dbReference type="InterPro" id="IPR007219">
    <property type="entry name" value="XnlR_reg_dom"/>
</dbReference>
<evidence type="ECO:0000256" key="2">
    <source>
        <dbReference type="ARBA" id="ARBA00023163"/>
    </source>
</evidence>
<dbReference type="Pfam" id="PF12831">
    <property type="entry name" value="FAD_oxidored"/>
    <property type="match status" value="1"/>
</dbReference>
<dbReference type="InterPro" id="IPR051127">
    <property type="entry name" value="Fungal_SecMet_Regulators"/>
</dbReference>
<feature type="domain" description="Xylanolytic transcriptional activator regulatory" evidence="5">
    <location>
        <begin position="668"/>
        <end position="744"/>
    </location>
</feature>
<keyword evidence="7" id="KW-1185">Reference proteome</keyword>
<proteinExistence type="predicted"/>
<dbReference type="AlphaFoldDB" id="A0AA38WYY4"/>
<evidence type="ECO:0000256" key="1">
    <source>
        <dbReference type="ARBA" id="ARBA00023015"/>
    </source>
</evidence>
<dbReference type="SMART" id="SM00906">
    <property type="entry name" value="Fungal_trans"/>
    <property type="match status" value="1"/>
</dbReference>
<dbReference type="GO" id="GO:0008270">
    <property type="term" value="F:zinc ion binding"/>
    <property type="evidence" value="ECO:0007669"/>
    <property type="project" value="InterPro"/>
</dbReference>
<feature type="region of interest" description="Disordered" evidence="4">
    <location>
        <begin position="414"/>
        <end position="449"/>
    </location>
</feature>
<dbReference type="GO" id="GO:0000435">
    <property type="term" value="P:positive regulation of transcription from RNA polymerase II promoter by galactose"/>
    <property type="evidence" value="ECO:0007669"/>
    <property type="project" value="TreeGrafter"/>
</dbReference>
<dbReference type="GO" id="GO:0000978">
    <property type="term" value="F:RNA polymerase II cis-regulatory region sequence-specific DNA binding"/>
    <property type="evidence" value="ECO:0007669"/>
    <property type="project" value="TreeGrafter"/>
</dbReference>
<evidence type="ECO:0000256" key="3">
    <source>
        <dbReference type="ARBA" id="ARBA00023242"/>
    </source>
</evidence>
<dbReference type="Gene3D" id="3.50.50.60">
    <property type="entry name" value="FAD/NAD(P)-binding domain"/>
    <property type="match status" value="1"/>
</dbReference>
<dbReference type="Proteomes" id="UP001172673">
    <property type="component" value="Unassembled WGS sequence"/>
</dbReference>
<dbReference type="Pfam" id="PF04082">
    <property type="entry name" value="Fungal_trans"/>
    <property type="match status" value="1"/>
</dbReference>
<evidence type="ECO:0000313" key="6">
    <source>
        <dbReference type="EMBL" id="KAJ9603731.1"/>
    </source>
</evidence>
<evidence type="ECO:0000256" key="4">
    <source>
        <dbReference type="SAM" id="MobiDB-lite"/>
    </source>
</evidence>
<dbReference type="GO" id="GO:0005634">
    <property type="term" value="C:nucleus"/>
    <property type="evidence" value="ECO:0007669"/>
    <property type="project" value="TreeGrafter"/>
</dbReference>
<protein>
    <recommendedName>
        <fullName evidence="5">Xylanolytic transcriptional activator regulatory domain-containing protein</fullName>
    </recommendedName>
</protein>
<name>A0AA38WYY4_9EURO</name>
<keyword evidence="3" id="KW-0539">Nucleus</keyword>